<feature type="domain" description="Phospholipid/glycerol acyltransferase" evidence="6">
    <location>
        <begin position="67"/>
        <end position="179"/>
    </location>
</feature>
<dbReference type="InterPro" id="IPR002123">
    <property type="entry name" value="Plipid/glycerol_acylTrfase"/>
</dbReference>
<keyword evidence="4" id="KW-0443">Lipid metabolism</keyword>
<dbReference type="GO" id="GO:0003841">
    <property type="term" value="F:1-acylglycerol-3-phosphate O-acyltransferase activity"/>
    <property type="evidence" value="ECO:0007669"/>
    <property type="project" value="UniProtKB-EC"/>
</dbReference>
<dbReference type="SUPFAM" id="SSF69593">
    <property type="entry name" value="Glycerol-3-phosphate (1)-acyltransferase"/>
    <property type="match status" value="1"/>
</dbReference>
<evidence type="ECO:0000256" key="3">
    <source>
        <dbReference type="ARBA" id="ARBA00022679"/>
    </source>
</evidence>
<dbReference type="EMBL" id="JBEPSH010000008">
    <property type="protein sequence ID" value="MET4579116.1"/>
    <property type="molecule type" value="Genomic_DNA"/>
</dbReference>
<gene>
    <name evidence="7" type="ORF">ABIE13_004239</name>
</gene>
<keyword evidence="5 7" id="KW-0012">Acyltransferase</keyword>
<evidence type="ECO:0000259" key="6">
    <source>
        <dbReference type="SMART" id="SM00563"/>
    </source>
</evidence>
<evidence type="ECO:0000313" key="8">
    <source>
        <dbReference type="Proteomes" id="UP001549320"/>
    </source>
</evidence>
<dbReference type="Pfam" id="PF01553">
    <property type="entry name" value="Acyltransferase"/>
    <property type="match status" value="1"/>
</dbReference>
<comment type="pathway">
    <text evidence="1">Lipid metabolism.</text>
</comment>
<dbReference type="EC" id="2.3.1.51" evidence="7"/>
<dbReference type="CDD" id="cd07989">
    <property type="entry name" value="LPLAT_AGPAT-like"/>
    <property type="match status" value="1"/>
</dbReference>
<keyword evidence="3 7" id="KW-0808">Transferase</keyword>
<protein>
    <submittedName>
        <fullName evidence="7">1-acyl-sn-glycerol-3-phosphate acyltransferase</fullName>
        <ecNumber evidence="7">2.3.1.51</ecNumber>
    </submittedName>
</protein>
<sequence>MKLFTAVWLALRGTLHVLGGYFTIRFRFPRLSPAGREACVQAWARELLRIWRIDLQVRGTPPSQGPVLLVSNHISWLDIVVIHASGYCRFVSKADIKAWPLIGPLATGAGTLYITRESRRDALRTVHRMADALKAGEILAVFPEGTTSNGLALLPFHANLLQAAISANAPVQPMALQFVDSASGEVSLAPCYVGDETLVASIWRTLTTPGTRAVVSFGELQSPDLRDRRQWAEDLRQAVDALRQ</sequence>
<dbReference type="Proteomes" id="UP001549320">
    <property type="component" value="Unassembled WGS sequence"/>
</dbReference>
<keyword evidence="2" id="KW-0444">Lipid biosynthesis</keyword>
<evidence type="ECO:0000256" key="4">
    <source>
        <dbReference type="ARBA" id="ARBA00023098"/>
    </source>
</evidence>
<comment type="caution">
    <text evidence="7">The sequence shown here is derived from an EMBL/GenBank/DDBJ whole genome shotgun (WGS) entry which is preliminary data.</text>
</comment>
<evidence type="ECO:0000256" key="5">
    <source>
        <dbReference type="ARBA" id="ARBA00023315"/>
    </source>
</evidence>
<accession>A0ABV2QDK4</accession>
<evidence type="ECO:0000256" key="1">
    <source>
        <dbReference type="ARBA" id="ARBA00005189"/>
    </source>
</evidence>
<evidence type="ECO:0000256" key="2">
    <source>
        <dbReference type="ARBA" id="ARBA00022516"/>
    </source>
</evidence>
<dbReference type="PANTHER" id="PTHR10434:SF64">
    <property type="entry name" value="1-ACYL-SN-GLYCEROL-3-PHOSPHATE ACYLTRANSFERASE-RELATED"/>
    <property type="match status" value="1"/>
</dbReference>
<proteinExistence type="predicted"/>
<dbReference type="PANTHER" id="PTHR10434">
    <property type="entry name" value="1-ACYL-SN-GLYCEROL-3-PHOSPHATE ACYLTRANSFERASE"/>
    <property type="match status" value="1"/>
</dbReference>
<evidence type="ECO:0000313" key="7">
    <source>
        <dbReference type="EMBL" id="MET4579116.1"/>
    </source>
</evidence>
<reference evidence="7 8" key="1">
    <citation type="submission" date="2024-06" db="EMBL/GenBank/DDBJ databases">
        <title>Sorghum-associated microbial communities from plants grown in Nebraska, USA.</title>
        <authorList>
            <person name="Schachtman D."/>
        </authorList>
    </citation>
    <scope>NUCLEOTIDE SEQUENCE [LARGE SCALE GENOMIC DNA]</scope>
    <source>
        <strain evidence="7 8">2709</strain>
    </source>
</reference>
<keyword evidence="8" id="KW-1185">Reference proteome</keyword>
<name>A0ABV2QDK4_9BURK</name>
<dbReference type="SMART" id="SM00563">
    <property type="entry name" value="PlsC"/>
    <property type="match status" value="1"/>
</dbReference>
<organism evidence="7 8">
    <name type="scientific">Ottowia thiooxydans</name>
    <dbReference type="NCBI Taxonomy" id="219182"/>
    <lineage>
        <taxon>Bacteria</taxon>
        <taxon>Pseudomonadati</taxon>
        <taxon>Pseudomonadota</taxon>
        <taxon>Betaproteobacteria</taxon>
        <taxon>Burkholderiales</taxon>
        <taxon>Comamonadaceae</taxon>
        <taxon>Ottowia</taxon>
    </lineage>
</organism>